<gene>
    <name evidence="3" type="ORF">Aple_096190</name>
</gene>
<name>A0A5M3Y0E2_9ACTN</name>
<proteinExistence type="predicted"/>
<dbReference type="Pfam" id="PF11796">
    <property type="entry name" value="DUF3323"/>
    <property type="match status" value="1"/>
</dbReference>
<evidence type="ECO:0000259" key="1">
    <source>
        <dbReference type="Pfam" id="PF09664"/>
    </source>
</evidence>
<evidence type="ECO:0000313" key="4">
    <source>
        <dbReference type="Proteomes" id="UP000377595"/>
    </source>
</evidence>
<sequence>MTDETAAPDGDRLRRLIGGEDMAWLVDRARRRIARDAPLTGTVTLTAPTQEQRRALAVLLGRRPATGASLTVNLRDVDELLRATGHGGLAAAITALTGPVDSLSDRRLRTETAWRDAYRPLEDAVADRPELASWRSWLDTTGLPRRLAPDPADAAVLLAGLAAVLSRLPSPSIPLGRLAAETCGDAHALDDGRPLATLALSAVRALAGRPFTTEPAAESRRATWASVGVHLDELSSTVLTLGLTPDPATPLGAVLSAHNTAGEPACLTLRQLRRHPAPIPVARVHLCENPVVIAAAADDLGPACPPLICIGGRPSAAVWRLLTLLGDGGATFLYHGDFDWGGVAIASSLHTRVGFIPWRYTAADYLAAPSGGPLTGRPLPTPWSPPLTTAMTSRATRVEEELLLDTLLTDLRTFDPGISTG</sequence>
<evidence type="ECO:0000313" key="3">
    <source>
        <dbReference type="EMBL" id="GES26720.1"/>
    </source>
</evidence>
<accession>A0A5M3Y0E2</accession>
<evidence type="ECO:0000259" key="2">
    <source>
        <dbReference type="Pfam" id="PF11796"/>
    </source>
</evidence>
<dbReference type="Pfam" id="PF09664">
    <property type="entry name" value="DUF2399"/>
    <property type="match status" value="1"/>
</dbReference>
<dbReference type="NCBIfam" id="TIGR02679">
    <property type="entry name" value="TIGR02679 family protein"/>
    <property type="match status" value="1"/>
</dbReference>
<dbReference type="InterPro" id="IPR013495">
    <property type="entry name" value="CHP02679"/>
</dbReference>
<dbReference type="Proteomes" id="UP000377595">
    <property type="component" value="Unassembled WGS sequence"/>
</dbReference>
<keyword evidence="4" id="KW-1185">Reference proteome</keyword>
<dbReference type="EMBL" id="BLAF01000095">
    <property type="protein sequence ID" value="GES26720.1"/>
    <property type="molecule type" value="Genomic_DNA"/>
</dbReference>
<evidence type="ECO:0008006" key="5">
    <source>
        <dbReference type="Google" id="ProtNLM"/>
    </source>
</evidence>
<dbReference type="InterPro" id="IPR024465">
    <property type="entry name" value="DUF2399"/>
</dbReference>
<dbReference type="OrthoDB" id="8188786at2"/>
<comment type="caution">
    <text evidence="3">The sequence shown here is derived from an EMBL/GenBank/DDBJ whole genome shotgun (WGS) entry which is preliminary data.</text>
</comment>
<feature type="domain" description="Conserved hypothetical protein CHP02679 N terminus" evidence="2">
    <location>
        <begin position="39"/>
        <end position="245"/>
    </location>
</feature>
<dbReference type="InterPro" id="IPR024466">
    <property type="entry name" value="CHP02679_N"/>
</dbReference>
<protein>
    <recommendedName>
        <fullName evidence="5">TIGR02679 family protein</fullName>
    </recommendedName>
</protein>
<dbReference type="RefSeq" id="WP_155351408.1">
    <property type="nucleotide sequence ID" value="NZ_BAAAHM010000049.1"/>
</dbReference>
<feature type="domain" description="DUF2399" evidence="1">
    <location>
        <begin position="267"/>
        <end position="411"/>
    </location>
</feature>
<reference evidence="3 4" key="1">
    <citation type="submission" date="2019-10" db="EMBL/GenBank/DDBJ databases">
        <title>Whole genome shotgun sequence of Acrocarpospora pleiomorpha NBRC 16267.</title>
        <authorList>
            <person name="Ichikawa N."/>
            <person name="Kimura A."/>
            <person name="Kitahashi Y."/>
            <person name="Komaki H."/>
            <person name="Oguchi A."/>
        </authorList>
    </citation>
    <scope>NUCLEOTIDE SEQUENCE [LARGE SCALE GENOMIC DNA]</scope>
    <source>
        <strain evidence="3 4">NBRC 16267</strain>
    </source>
</reference>
<dbReference type="AlphaFoldDB" id="A0A5M3Y0E2"/>
<organism evidence="3 4">
    <name type="scientific">Acrocarpospora pleiomorpha</name>
    <dbReference type="NCBI Taxonomy" id="90975"/>
    <lineage>
        <taxon>Bacteria</taxon>
        <taxon>Bacillati</taxon>
        <taxon>Actinomycetota</taxon>
        <taxon>Actinomycetes</taxon>
        <taxon>Streptosporangiales</taxon>
        <taxon>Streptosporangiaceae</taxon>
        <taxon>Acrocarpospora</taxon>
    </lineage>
</organism>